<dbReference type="GO" id="GO:0043625">
    <property type="term" value="C:delta DNA polymerase complex"/>
    <property type="evidence" value="ECO:0007669"/>
    <property type="project" value="TreeGrafter"/>
</dbReference>
<gene>
    <name evidence="2" type="ORF">B9G98_04437</name>
</gene>
<dbReference type="OrthoDB" id="337486at2759"/>
<keyword evidence="3" id="KW-1185">Reference proteome</keyword>
<dbReference type="RefSeq" id="XP_024666762.1">
    <property type="nucleotide sequence ID" value="XM_024810994.1"/>
</dbReference>
<organism evidence="2 3">
    <name type="scientific">Wickerhamiella sorbophila</name>
    <dbReference type="NCBI Taxonomy" id="45607"/>
    <lineage>
        <taxon>Eukaryota</taxon>
        <taxon>Fungi</taxon>
        <taxon>Dikarya</taxon>
        <taxon>Ascomycota</taxon>
        <taxon>Saccharomycotina</taxon>
        <taxon>Dipodascomycetes</taxon>
        <taxon>Dipodascales</taxon>
        <taxon>Trichomonascaceae</taxon>
        <taxon>Wickerhamiella</taxon>
    </lineage>
</organism>
<dbReference type="InterPro" id="IPR007218">
    <property type="entry name" value="DNA_pol_delta_4"/>
</dbReference>
<dbReference type="GeneID" id="36518185"/>
<dbReference type="Pfam" id="PF04081">
    <property type="entry name" value="DNA_pol_delta_4"/>
    <property type="match status" value="1"/>
</dbReference>
<proteinExistence type="predicted"/>
<dbReference type="GO" id="GO:0003887">
    <property type="term" value="F:DNA-directed DNA polymerase activity"/>
    <property type="evidence" value="ECO:0007669"/>
    <property type="project" value="TreeGrafter"/>
</dbReference>
<evidence type="ECO:0000313" key="2">
    <source>
        <dbReference type="EMBL" id="PRT56817.1"/>
    </source>
</evidence>
<dbReference type="STRING" id="45607.A0A2T0FPA9"/>
<dbReference type="PANTHER" id="PTHR14303:SF0">
    <property type="entry name" value="DNA POLYMERASE DELTA SUBUNIT 4"/>
    <property type="match status" value="1"/>
</dbReference>
<feature type="region of interest" description="Disordered" evidence="1">
    <location>
        <begin position="1"/>
        <end position="21"/>
    </location>
</feature>
<dbReference type="AlphaFoldDB" id="A0A2T0FPA9"/>
<dbReference type="GO" id="GO:0000731">
    <property type="term" value="P:DNA synthesis involved in DNA repair"/>
    <property type="evidence" value="ECO:0007669"/>
    <property type="project" value="InterPro"/>
</dbReference>
<reference evidence="2 3" key="1">
    <citation type="submission" date="2017-04" db="EMBL/GenBank/DDBJ databases">
        <title>Genome sequencing of [Candida] sorbophila.</title>
        <authorList>
            <person name="Ahn J.O."/>
        </authorList>
    </citation>
    <scope>NUCLEOTIDE SEQUENCE [LARGE SCALE GENOMIC DNA]</scope>
    <source>
        <strain evidence="2 3">DS02</strain>
    </source>
</reference>
<name>A0A2T0FPA9_9ASCO</name>
<sequence>MTPRSSARQSQSRLQFQSTKGVEAPADYLNIKAGLLSGATVDEDQQAKLLSQHLRKLNSDPRYEQLLQELVGGQMTVHQEELTTVDKLLRQFDLNSSYGPCAGISRLDRWRRAEKLGKNPPEEVLDILNSPVGNFDQYKYSFLGVYP</sequence>
<dbReference type="GO" id="GO:0006261">
    <property type="term" value="P:DNA-templated DNA replication"/>
    <property type="evidence" value="ECO:0007669"/>
    <property type="project" value="TreeGrafter"/>
</dbReference>
<accession>A0A2T0FPA9</accession>
<evidence type="ECO:0000256" key="1">
    <source>
        <dbReference type="SAM" id="MobiDB-lite"/>
    </source>
</evidence>
<dbReference type="PANTHER" id="PTHR14303">
    <property type="entry name" value="DNA POLYMERASE DELTA SUBUNIT 4"/>
    <property type="match status" value="1"/>
</dbReference>
<protein>
    <submittedName>
        <fullName evidence="2">DNA polymerase delta subunit 4</fullName>
    </submittedName>
</protein>
<evidence type="ECO:0000313" key="3">
    <source>
        <dbReference type="Proteomes" id="UP000238350"/>
    </source>
</evidence>
<comment type="caution">
    <text evidence="2">The sequence shown here is derived from an EMBL/GenBank/DDBJ whole genome shotgun (WGS) entry which is preliminary data.</text>
</comment>
<dbReference type="EMBL" id="NDIQ01000022">
    <property type="protein sequence ID" value="PRT56817.1"/>
    <property type="molecule type" value="Genomic_DNA"/>
</dbReference>
<feature type="compositionally biased region" description="Low complexity" evidence="1">
    <location>
        <begin position="1"/>
        <end position="18"/>
    </location>
</feature>
<dbReference type="Proteomes" id="UP000238350">
    <property type="component" value="Unassembled WGS sequence"/>
</dbReference>